<dbReference type="AlphaFoldDB" id="A0A6L2P6H4"/>
<sequence>MAFDLRPTEDVLPWPDNVNMAFDLRLTEDVLPWPGNANMAFYLWPTGDVLSWPGNANMAFDLRPTKDVLPWPGNANMAFDLRPTGDGLPWPGNANMAFDLRLTKDGLPWPGNANMAFDLRPTEDVLPWPGNANMAFDLRLTEDDDHNKVAYLKKGKGWEAYEQILDFLNRSHIRYALIYRPPIVFDSLVKQFWATATVRTLEAGPSEIIATIDGNEVVVTKSLIRTQLQLNDANGLYEFTLHDVLDGMREIGYPTDGSLTFYKAKLSPQWRFLIHTLIHCMSPKSGGWNQFPSSIASALMIITSRHETRNLMNSRIHEQQEIMKCKYKYEL</sequence>
<reference evidence="1" key="1">
    <citation type="journal article" date="2019" name="Sci. Rep.">
        <title>Draft genome of Tanacetum cinerariifolium, the natural source of mosquito coil.</title>
        <authorList>
            <person name="Yamashiro T."/>
            <person name="Shiraishi A."/>
            <person name="Satake H."/>
            <person name="Nakayama K."/>
        </authorList>
    </citation>
    <scope>NUCLEOTIDE SEQUENCE</scope>
</reference>
<proteinExistence type="predicted"/>
<gene>
    <name evidence="1" type="ORF">Tci_065435</name>
</gene>
<accession>A0A6L2P6H4</accession>
<protein>
    <submittedName>
        <fullName evidence="1">Uncharacterized protein</fullName>
    </submittedName>
</protein>
<comment type="caution">
    <text evidence="1">The sequence shown here is derived from an EMBL/GenBank/DDBJ whole genome shotgun (WGS) entry which is preliminary data.</text>
</comment>
<organism evidence="1">
    <name type="scientific">Tanacetum cinerariifolium</name>
    <name type="common">Dalmatian daisy</name>
    <name type="synonym">Chrysanthemum cinerariifolium</name>
    <dbReference type="NCBI Taxonomy" id="118510"/>
    <lineage>
        <taxon>Eukaryota</taxon>
        <taxon>Viridiplantae</taxon>
        <taxon>Streptophyta</taxon>
        <taxon>Embryophyta</taxon>
        <taxon>Tracheophyta</taxon>
        <taxon>Spermatophyta</taxon>
        <taxon>Magnoliopsida</taxon>
        <taxon>eudicotyledons</taxon>
        <taxon>Gunneridae</taxon>
        <taxon>Pentapetalae</taxon>
        <taxon>asterids</taxon>
        <taxon>campanulids</taxon>
        <taxon>Asterales</taxon>
        <taxon>Asteraceae</taxon>
        <taxon>Asteroideae</taxon>
        <taxon>Anthemideae</taxon>
        <taxon>Anthemidinae</taxon>
        <taxon>Tanacetum</taxon>
    </lineage>
</organism>
<name>A0A6L2P6H4_TANCI</name>
<dbReference type="EMBL" id="BKCJ010010857">
    <property type="protein sequence ID" value="GEU93457.1"/>
    <property type="molecule type" value="Genomic_DNA"/>
</dbReference>
<evidence type="ECO:0000313" key="1">
    <source>
        <dbReference type="EMBL" id="GEU93457.1"/>
    </source>
</evidence>